<feature type="region of interest" description="Disordered" evidence="1">
    <location>
        <begin position="66"/>
        <end position="92"/>
    </location>
</feature>
<sequence length="343" mass="39910">MILKDSWPLDGHDEVEVFRFTQGEMGIPEVYAQYTVEHGKKGAWVEEEIRKIFLLEEIEFIYQGSKDTQSKGPNSQVEKETQSKMENQEEDVKMENRVHKRLILKTECCKFQTAAGPYQFLEGMLHGMMGHYNMYKDGWLHRDVSDGNVLLLPEPEIRKPLTWFECTKNLTKCVGVISDGDQAIRWRELDRKLEKHRSGTLPYISRRVLKAWNTRQPVLHTFADDLESFFWVILCVLLNIGHERKSLTIDEGRWLHKLLAADDPDSSETNKISPILMVFVPFFTEIIPLMKEATAIVKKLNSDNLIESLTTLGDKFYELWFKAFLRALPSLPKTWDEVLKTTI</sequence>
<evidence type="ECO:0000313" key="3">
    <source>
        <dbReference type="EMBL" id="EGO01001.1"/>
    </source>
</evidence>
<dbReference type="PANTHER" id="PTHR38248">
    <property type="entry name" value="FUNK1 6"/>
    <property type="match status" value="1"/>
</dbReference>
<dbReference type="HOGENOM" id="CLU_074016_0_0_1"/>
<reference evidence="4" key="1">
    <citation type="journal article" date="2011" name="Science">
        <title>The plant cell wall-decomposing machinery underlies the functional diversity of forest fungi.</title>
        <authorList>
            <person name="Eastwood D.C."/>
            <person name="Floudas D."/>
            <person name="Binder M."/>
            <person name="Majcherczyk A."/>
            <person name="Schneider P."/>
            <person name="Aerts A."/>
            <person name="Asiegbu F.O."/>
            <person name="Baker S.E."/>
            <person name="Barry K."/>
            <person name="Bendiksby M."/>
            <person name="Blumentritt M."/>
            <person name="Coutinho P.M."/>
            <person name="Cullen D."/>
            <person name="de Vries R.P."/>
            <person name="Gathman A."/>
            <person name="Goodell B."/>
            <person name="Henrissat B."/>
            <person name="Ihrmark K."/>
            <person name="Kauserud H."/>
            <person name="Kohler A."/>
            <person name="LaButti K."/>
            <person name="Lapidus A."/>
            <person name="Lavin J.L."/>
            <person name="Lee Y.-H."/>
            <person name="Lindquist E."/>
            <person name="Lilly W."/>
            <person name="Lucas S."/>
            <person name="Morin E."/>
            <person name="Murat C."/>
            <person name="Oguiza J.A."/>
            <person name="Park J."/>
            <person name="Pisabarro A.G."/>
            <person name="Riley R."/>
            <person name="Rosling A."/>
            <person name="Salamov A."/>
            <person name="Schmidt O."/>
            <person name="Schmutz J."/>
            <person name="Skrede I."/>
            <person name="Stenlid J."/>
            <person name="Wiebenga A."/>
            <person name="Xie X."/>
            <person name="Kuees U."/>
            <person name="Hibbett D.S."/>
            <person name="Hoffmeister D."/>
            <person name="Hoegberg N."/>
            <person name="Martin F."/>
            <person name="Grigoriev I.V."/>
            <person name="Watkinson S.C."/>
        </authorList>
    </citation>
    <scope>NUCLEOTIDE SEQUENCE [LARGE SCALE GENOMIC DNA]</scope>
    <source>
        <strain evidence="4">strain S7.3</strain>
    </source>
</reference>
<feature type="domain" description="Fungal-type protein kinase" evidence="2">
    <location>
        <begin position="2"/>
        <end position="235"/>
    </location>
</feature>
<keyword evidence="4" id="KW-1185">Reference proteome</keyword>
<evidence type="ECO:0000313" key="4">
    <source>
        <dbReference type="Proteomes" id="UP000008063"/>
    </source>
</evidence>
<dbReference type="Pfam" id="PF17667">
    <property type="entry name" value="Pkinase_fungal"/>
    <property type="match status" value="1"/>
</dbReference>
<organism evidence="4">
    <name type="scientific">Serpula lacrymans var. lacrymans (strain S7.3)</name>
    <name type="common">Dry rot fungus</name>
    <dbReference type="NCBI Taxonomy" id="936435"/>
    <lineage>
        <taxon>Eukaryota</taxon>
        <taxon>Fungi</taxon>
        <taxon>Dikarya</taxon>
        <taxon>Basidiomycota</taxon>
        <taxon>Agaricomycotina</taxon>
        <taxon>Agaricomycetes</taxon>
        <taxon>Agaricomycetidae</taxon>
        <taxon>Boletales</taxon>
        <taxon>Coniophorineae</taxon>
        <taxon>Serpulaceae</taxon>
        <taxon>Serpula</taxon>
    </lineage>
</organism>
<gene>
    <name evidence="3" type="ORF">SERLA73DRAFT_179019</name>
</gene>
<dbReference type="InParanoid" id="F8PTH3"/>
<dbReference type="SUPFAM" id="SSF56112">
    <property type="entry name" value="Protein kinase-like (PK-like)"/>
    <property type="match status" value="1"/>
</dbReference>
<dbReference type="EMBL" id="GL945478">
    <property type="protein sequence ID" value="EGO01001.1"/>
    <property type="molecule type" value="Genomic_DNA"/>
</dbReference>
<dbReference type="InterPro" id="IPR040976">
    <property type="entry name" value="Pkinase_fungal"/>
</dbReference>
<evidence type="ECO:0000259" key="2">
    <source>
        <dbReference type="Pfam" id="PF17667"/>
    </source>
</evidence>
<feature type="compositionally biased region" description="Basic and acidic residues" evidence="1">
    <location>
        <begin position="77"/>
        <end position="92"/>
    </location>
</feature>
<dbReference type="PANTHER" id="PTHR38248:SF2">
    <property type="entry name" value="FUNK1 11"/>
    <property type="match status" value="1"/>
</dbReference>
<dbReference type="InterPro" id="IPR011009">
    <property type="entry name" value="Kinase-like_dom_sf"/>
</dbReference>
<evidence type="ECO:0000256" key="1">
    <source>
        <dbReference type="SAM" id="MobiDB-lite"/>
    </source>
</evidence>
<accession>F8PTH3</accession>
<protein>
    <recommendedName>
        <fullName evidence="2">Fungal-type protein kinase domain-containing protein</fullName>
    </recommendedName>
</protein>
<feature type="compositionally biased region" description="Polar residues" evidence="1">
    <location>
        <begin position="66"/>
        <end position="76"/>
    </location>
</feature>
<dbReference type="AlphaFoldDB" id="F8PTH3"/>
<name>F8PTH3_SERL3</name>
<proteinExistence type="predicted"/>
<dbReference type="Proteomes" id="UP000008063">
    <property type="component" value="Unassembled WGS sequence"/>
</dbReference>